<feature type="transmembrane region" description="Helical" evidence="1">
    <location>
        <begin position="12"/>
        <end position="35"/>
    </location>
</feature>
<dbReference type="PANTHER" id="PTHR34473:SF2">
    <property type="entry name" value="UPF0699 TRANSMEMBRANE PROTEIN YDBT"/>
    <property type="match status" value="1"/>
</dbReference>
<evidence type="ECO:0000313" key="3">
    <source>
        <dbReference type="EMBL" id="MCE7008585.1"/>
    </source>
</evidence>
<name>A0ABS8ZLI6_9PSEU</name>
<keyword evidence="1" id="KW-0472">Membrane</keyword>
<feature type="transmembrane region" description="Helical" evidence="1">
    <location>
        <begin position="220"/>
        <end position="250"/>
    </location>
</feature>
<proteinExistence type="predicted"/>
<keyword evidence="1" id="KW-0812">Transmembrane</keyword>
<feature type="domain" description="YdbS-like PH" evidence="2">
    <location>
        <begin position="64"/>
        <end position="145"/>
    </location>
</feature>
<evidence type="ECO:0000259" key="2">
    <source>
        <dbReference type="Pfam" id="PF03703"/>
    </source>
</evidence>
<organism evidence="3 4">
    <name type="scientific">Kibdelosporangium philippinense</name>
    <dbReference type="NCBI Taxonomy" id="211113"/>
    <lineage>
        <taxon>Bacteria</taxon>
        <taxon>Bacillati</taxon>
        <taxon>Actinomycetota</taxon>
        <taxon>Actinomycetes</taxon>
        <taxon>Pseudonocardiales</taxon>
        <taxon>Pseudonocardiaceae</taxon>
        <taxon>Kibdelosporangium</taxon>
    </lineage>
</organism>
<gene>
    <name evidence="3" type="ORF">LWC34_38100</name>
</gene>
<protein>
    <submittedName>
        <fullName evidence="3">PH domain-containing protein</fullName>
    </submittedName>
</protein>
<evidence type="ECO:0000313" key="4">
    <source>
        <dbReference type="Proteomes" id="UP001521150"/>
    </source>
</evidence>
<dbReference type="PANTHER" id="PTHR34473">
    <property type="entry name" value="UPF0699 TRANSMEMBRANE PROTEIN YDBS"/>
    <property type="match status" value="1"/>
</dbReference>
<dbReference type="InterPro" id="IPR014529">
    <property type="entry name" value="UCP026631"/>
</dbReference>
<feature type="transmembrane region" description="Helical" evidence="1">
    <location>
        <begin position="385"/>
        <end position="403"/>
    </location>
</feature>
<feature type="transmembrane region" description="Helical" evidence="1">
    <location>
        <begin position="41"/>
        <end position="62"/>
    </location>
</feature>
<dbReference type="EMBL" id="JAJVCN010000003">
    <property type="protein sequence ID" value="MCE7008585.1"/>
    <property type="molecule type" value="Genomic_DNA"/>
</dbReference>
<feature type="transmembrane region" description="Helical" evidence="1">
    <location>
        <begin position="359"/>
        <end position="379"/>
    </location>
</feature>
<feature type="domain" description="YdbS-like PH" evidence="2">
    <location>
        <begin position="406"/>
        <end position="476"/>
    </location>
</feature>
<feature type="transmembrane region" description="Helical" evidence="1">
    <location>
        <begin position="173"/>
        <end position="195"/>
    </location>
</feature>
<dbReference type="InterPro" id="IPR005182">
    <property type="entry name" value="YdbS-like_PH"/>
</dbReference>
<dbReference type="PIRSF" id="PIRSF026631">
    <property type="entry name" value="UCP026631"/>
    <property type="match status" value="1"/>
</dbReference>
<reference evidence="3 4" key="1">
    <citation type="submission" date="2021-12" db="EMBL/GenBank/DDBJ databases">
        <title>Genome sequence of Kibdelosporangium philippinense ATCC 49844.</title>
        <authorList>
            <person name="Fedorov E.A."/>
            <person name="Omeragic M."/>
            <person name="Shalygina K.F."/>
            <person name="Maclea K.S."/>
        </authorList>
    </citation>
    <scope>NUCLEOTIDE SEQUENCE [LARGE SCALE GENOMIC DNA]</scope>
    <source>
        <strain evidence="3 4">ATCC 49844</strain>
    </source>
</reference>
<evidence type="ECO:0000256" key="1">
    <source>
        <dbReference type="SAM" id="Phobius"/>
    </source>
</evidence>
<dbReference type="RefSeq" id="WP_233730070.1">
    <property type="nucleotide sequence ID" value="NZ_JAJVCN010000003.1"/>
</dbReference>
<dbReference type="Pfam" id="PF03703">
    <property type="entry name" value="bPH_2"/>
    <property type="match status" value="2"/>
</dbReference>
<accession>A0ABS8ZLI6</accession>
<keyword evidence="4" id="KW-1185">Reference proteome</keyword>
<comment type="caution">
    <text evidence="3">The sequence shown here is derived from an EMBL/GenBank/DDBJ whole genome shotgun (WGS) entry which is preliminary data.</text>
</comment>
<sequence>MTEVTWQQLDRKTIFVAPLMPILSVFGAAVVIVLFRGWEKLSFWEPAIAGTIALGLFVANAWHYKTTRYRITDTHVELHSGMLVRKHRSLAKDRVRAVDMSADVFHRMFGLSVVTIGTGRQVSESGDELKLEAVSAGEAERLRTLLLHRIDTPVSYQRQTGELARFSPQWMRYAPLTWFGFVAVAVLIGGLFQLARTVDLDLWNSGPIKALVSFYETTPLLIAIPATGVVVLLLTTVLSVLLYAVFYWGFEITRQNGALRVQYGLINRRSVSIEEKRLRGVQVDEPLLVRLTGGARVKAVATGLTKKKDDNDKWELDADLLLPQAPKEDARKVASAVLNSRPPTDTVLTAHPFAAARRLVLWHVVGAAIPAVTLGILSTLDLTPWWIAELLLVLLPLAALIGYGEYRGLGHAVDGDFLVVRWGVMPRSTVALQRTGVIGWNIRQSIFQRRAGLISVTATIAAGSGAYTIRYAAQSDGLHAADQAVPDLLAPFLVRD</sequence>
<dbReference type="Proteomes" id="UP001521150">
    <property type="component" value="Unassembled WGS sequence"/>
</dbReference>
<keyword evidence="1" id="KW-1133">Transmembrane helix</keyword>